<name>A0A318HDT1_9BURK</name>
<feature type="transmembrane region" description="Helical" evidence="5">
    <location>
        <begin position="360"/>
        <end position="379"/>
    </location>
</feature>
<evidence type="ECO:0000256" key="2">
    <source>
        <dbReference type="ARBA" id="ARBA00022692"/>
    </source>
</evidence>
<keyword evidence="8" id="KW-1185">Reference proteome</keyword>
<reference evidence="7 8" key="1">
    <citation type="submission" date="2018-05" db="EMBL/GenBank/DDBJ databases">
        <title>Genomic Encyclopedia of Type Strains, Phase IV (KMG-IV): sequencing the most valuable type-strain genomes for metagenomic binning, comparative biology and taxonomic classification.</title>
        <authorList>
            <person name="Goeker M."/>
        </authorList>
    </citation>
    <scope>NUCLEOTIDE SEQUENCE [LARGE SCALE GENOMIC DNA]</scope>
    <source>
        <strain evidence="7 8">DSM 566</strain>
    </source>
</reference>
<dbReference type="InterPro" id="IPR001902">
    <property type="entry name" value="SLC26A/SulP_fam"/>
</dbReference>
<dbReference type="CDD" id="cd07042">
    <property type="entry name" value="STAS_SulP_like_sulfate_transporter"/>
    <property type="match status" value="1"/>
</dbReference>
<keyword evidence="2 5" id="KW-0812">Transmembrane</keyword>
<feature type="transmembrane region" description="Helical" evidence="5">
    <location>
        <begin position="185"/>
        <end position="203"/>
    </location>
</feature>
<dbReference type="Pfam" id="PF00916">
    <property type="entry name" value="Sulfate_transp"/>
    <property type="match status" value="1"/>
</dbReference>
<dbReference type="PANTHER" id="PTHR11814">
    <property type="entry name" value="SULFATE TRANSPORTER"/>
    <property type="match status" value="1"/>
</dbReference>
<feature type="domain" description="STAS" evidence="6">
    <location>
        <begin position="446"/>
        <end position="561"/>
    </location>
</feature>
<dbReference type="SUPFAM" id="SSF52091">
    <property type="entry name" value="SpoIIaa-like"/>
    <property type="match status" value="1"/>
</dbReference>
<dbReference type="GO" id="GO:0016020">
    <property type="term" value="C:membrane"/>
    <property type="evidence" value="ECO:0007669"/>
    <property type="project" value="UniProtKB-SubCell"/>
</dbReference>
<feature type="transmembrane region" description="Helical" evidence="5">
    <location>
        <begin position="54"/>
        <end position="72"/>
    </location>
</feature>
<dbReference type="AlphaFoldDB" id="A0A318HDT1"/>
<evidence type="ECO:0000313" key="8">
    <source>
        <dbReference type="Proteomes" id="UP000247811"/>
    </source>
</evidence>
<feature type="transmembrane region" description="Helical" evidence="5">
    <location>
        <begin position="391"/>
        <end position="422"/>
    </location>
</feature>
<organism evidence="7 8">
    <name type="scientific">Sphaerotilus hippei</name>
    <dbReference type="NCBI Taxonomy" id="744406"/>
    <lineage>
        <taxon>Bacteria</taxon>
        <taxon>Pseudomonadati</taxon>
        <taxon>Pseudomonadota</taxon>
        <taxon>Betaproteobacteria</taxon>
        <taxon>Burkholderiales</taxon>
        <taxon>Sphaerotilaceae</taxon>
        <taxon>Sphaerotilus</taxon>
    </lineage>
</organism>
<dbReference type="InterPro" id="IPR011547">
    <property type="entry name" value="SLC26A/SulP_dom"/>
</dbReference>
<keyword evidence="3 5" id="KW-1133">Transmembrane helix</keyword>
<comment type="caution">
    <text evidence="7">The sequence shown here is derived from an EMBL/GenBank/DDBJ whole genome shotgun (WGS) entry which is preliminary data.</text>
</comment>
<dbReference type="InterPro" id="IPR036513">
    <property type="entry name" value="STAS_dom_sf"/>
</dbReference>
<evidence type="ECO:0000259" key="6">
    <source>
        <dbReference type="PROSITE" id="PS50801"/>
    </source>
</evidence>
<dbReference type="Pfam" id="PF01740">
    <property type="entry name" value="STAS"/>
    <property type="match status" value="1"/>
</dbReference>
<sequence>MPPPAAAWRRWLPGLARLVACRLDGLRHDLVAGVVLTAVLVPVGLGYAQACGLPVIHGLYASIAALVAYAAFGPSRYLIQGPDSSLTALIVASTVPLVAASGVPAAPLAALLALLAGALCALAGRLRLGLVTDLLSRPIRQGYLHGIVLTVLAGQLPRLLGVPTDGSSLLSALAHLASQLLQGRVHGPTLTLGLGTLAVILLLRRRWPALPGVLIALVAATLLIEGLGGPGASGVAVVGALPQGLPSLAWPPLTPALLSQLLPGAVAIALVASADTSVLSRTYAARTGDAVDSNQELIALGAANLAAGLFQGFPVSASASRTPVAEAAGARSPLTGLVGAACIAGLLLWAPGLIAALPQAALAAVVIAACLSLVDLPGWQRLHRQRRSEWVQALVALGGVALFGVVSGIFMAVGLALMMFVWRAWRPHDAVLGRVDGLKGYHDITRHPEARRIDGLVLFRWDAPLFFANAEVFRERVLQVLDQAPTPPAWLVVLAEPVTDIDTTAAEMLLALDARLKAAGVHLCFAEMKGPVKDRLRHYGLYGHFERQGFFPTVGQAVSSYLKATGVPWHDWDEHPAGPPRGGAEPCRD</sequence>
<evidence type="ECO:0000256" key="4">
    <source>
        <dbReference type="ARBA" id="ARBA00023136"/>
    </source>
</evidence>
<feature type="transmembrane region" description="Helical" evidence="5">
    <location>
        <begin position="253"/>
        <end position="272"/>
    </location>
</feature>
<dbReference type="Gene3D" id="3.30.750.24">
    <property type="entry name" value="STAS domain"/>
    <property type="match status" value="1"/>
</dbReference>
<accession>A0A318HDT1</accession>
<feature type="transmembrane region" description="Helical" evidence="5">
    <location>
        <begin position="142"/>
        <end position="160"/>
    </location>
</feature>
<evidence type="ECO:0000256" key="1">
    <source>
        <dbReference type="ARBA" id="ARBA00004141"/>
    </source>
</evidence>
<comment type="subcellular location">
    <subcellularLocation>
        <location evidence="1">Membrane</location>
        <topology evidence="1">Multi-pass membrane protein</topology>
    </subcellularLocation>
</comment>
<dbReference type="Proteomes" id="UP000247811">
    <property type="component" value="Unassembled WGS sequence"/>
</dbReference>
<feature type="transmembrane region" description="Helical" evidence="5">
    <location>
        <begin position="334"/>
        <end position="354"/>
    </location>
</feature>
<dbReference type="PROSITE" id="PS50801">
    <property type="entry name" value="STAS"/>
    <property type="match status" value="1"/>
</dbReference>
<keyword evidence="4 5" id="KW-0472">Membrane</keyword>
<protein>
    <submittedName>
        <fullName evidence="7">High affinity sulfate transporter 1</fullName>
    </submittedName>
</protein>
<feature type="transmembrane region" description="Helical" evidence="5">
    <location>
        <begin position="84"/>
        <end position="103"/>
    </location>
</feature>
<feature type="transmembrane region" description="Helical" evidence="5">
    <location>
        <begin position="109"/>
        <end position="130"/>
    </location>
</feature>
<feature type="transmembrane region" description="Helical" evidence="5">
    <location>
        <begin position="30"/>
        <end position="48"/>
    </location>
</feature>
<dbReference type="EMBL" id="QJJS01000001">
    <property type="protein sequence ID" value="PXW99409.1"/>
    <property type="molecule type" value="Genomic_DNA"/>
</dbReference>
<dbReference type="GO" id="GO:0055085">
    <property type="term" value="P:transmembrane transport"/>
    <property type="evidence" value="ECO:0007669"/>
    <property type="project" value="InterPro"/>
</dbReference>
<proteinExistence type="predicted"/>
<evidence type="ECO:0000313" key="7">
    <source>
        <dbReference type="EMBL" id="PXW99409.1"/>
    </source>
</evidence>
<gene>
    <name evidence="7" type="ORF">C7444_101239</name>
</gene>
<feature type="transmembrane region" description="Helical" evidence="5">
    <location>
        <begin position="215"/>
        <end position="241"/>
    </location>
</feature>
<evidence type="ECO:0000256" key="3">
    <source>
        <dbReference type="ARBA" id="ARBA00022989"/>
    </source>
</evidence>
<evidence type="ECO:0000256" key="5">
    <source>
        <dbReference type="SAM" id="Phobius"/>
    </source>
</evidence>
<dbReference type="InterPro" id="IPR002645">
    <property type="entry name" value="STAS_dom"/>
</dbReference>